<comment type="caution">
    <text evidence="2">The sequence shown here is derived from an EMBL/GenBank/DDBJ whole genome shotgun (WGS) entry which is preliminary data.</text>
</comment>
<sequence>MLPRSLKLALPLCLLAFAALLPAVAYAQLVTRERVEFAVARTDERIALADELVAAPDHVQAAAELSAARALQSSARAELARGDDRLRAALDLTLRARGRADRAIALVKGLPDPDRVLVQVERTREILDRASERMQDCRLDRALALMRVAGEMQTRAEAAVRESRYLAALQFTLSARERAFRALRLCNREDDLGESAGRAIERTAAVLERAREQVSESTESSVRVLFQRSETTQREAEQNLSVGRPDAALRLTLNARTLAHRVIRQLRDRR</sequence>
<name>A0A849SMH3_UNCEI</name>
<proteinExistence type="predicted"/>
<dbReference type="AlphaFoldDB" id="A0A849SMH3"/>
<evidence type="ECO:0000313" key="3">
    <source>
        <dbReference type="Proteomes" id="UP000580839"/>
    </source>
</evidence>
<keyword evidence="1" id="KW-0732">Signal</keyword>
<dbReference type="EMBL" id="JABFRW010000161">
    <property type="protein sequence ID" value="NOT34983.1"/>
    <property type="molecule type" value="Genomic_DNA"/>
</dbReference>
<reference evidence="2 3" key="1">
    <citation type="submission" date="2020-04" db="EMBL/GenBank/DDBJ databases">
        <title>Metagenomic profiling of ammonia- and methane-oxidizing microorganisms in a Dutch drinking water treatment plant.</title>
        <authorList>
            <person name="Poghosyan L."/>
            <person name="Leucker S."/>
        </authorList>
    </citation>
    <scope>NUCLEOTIDE SEQUENCE [LARGE SCALE GENOMIC DNA]</scope>
    <source>
        <strain evidence="2">S-RSF-IL-03</strain>
    </source>
</reference>
<evidence type="ECO:0000256" key="1">
    <source>
        <dbReference type="SAM" id="SignalP"/>
    </source>
</evidence>
<protein>
    <recommendedName>
        <fullName evidence="4">DUF5667 domain-containing protein</fullName>
    </recommendedName>
</protein>
<feature type="chain" id="PRO_5032684350" description="DUF5667 domain-containing protein" evidence="1">
    <location>
        <begin position="28"/>
        <end position="270"/>
    </location>
</feature>
<evidence type="ECO:0008006" key="4">
    <source>
        <dbReference type="Google" id="ProtNLM"/>
    </source>
</evidence>
<dbReference type="Proteomes" id="UP000580839">
    <property type="component" value="Unassembled WGS sequence"/>
</dbReference>
<gene>
    <name evidence="2" type="ORF">HOP12_12540</name>
</gene>
<feature type="signal peptide" evidence="1">
    <location>
        <begin position="1"/>
        <end position="27"/>
    </location>
</feature>
<organism evidence="2 3">
    <name type="scientific">Eiseniibacteriota bacterium</name>
    <dbReference type="NCBI Taxonomy" id="2212470"/>
    <lineage>
        <taxon>Bacteria</taxon>
        <taxon>Candidatus Eiseniibacteriota</taxon>
    </lineage>
</organism>
<accession>A0A849SMH3</accession>
<evidence type="ECO:0000313" key="2">
    <source>
        <dbReference type="EMBL" id="NOT34983.1"/>
    </source>
</evidence>